<name>A0A8S5R2P7_9CAUD</name>
<protein>
    <submittedName>
        <fullName evidence="2">Uncharacterized protein</fullName>
    </submittedName>
</protein>
<reference evidence="2" key="1">
    <citation type="journal article" date="2021" name="Proc. Natl. Acad. Sci. U.S.A.">
        <title>A Catalog of Tens of Thousands of Viruses from Human Metagenomes Reveals Hidden Associations with Chronic Diseases.</title>
        <authorList>
            <person name="Tisza M.J."/>
            <person name="Buck C.B."/>
        </authorList>
    </citation>
    <scope>NUCLEOTIDE SEQUENCE</scope>
    <source>
        <strain evidence="2">CtWWc42</strain>
    </source>
</reference>
<feature type="coiled-coil region" evidence="1">
    <location>
        <begin position="5"/>
        <end position="62"/>
    </location>
</feature>
<organism evidence="2">
    <name type="scientific">Siphoviridae sp. ctWWc42</name>
    <dbReference type="NCBI Taxonomy" id="2826361"/>
    <lineage>
        <taxon>Viruses</taxon>
        <taxon>Duplodnaviria</taxon>
        <taxon>Heunggongvirae</taxon>
        <taxon>Uroviricota</taxon>
        <taxon>Caudoviricetes</taxon>
    </lineage>
</organism>
<sequence>MNDTLNRLNEQINVLLDQIPFLEGDEKTAALKEVDTLHALRIEELKVEEESAKNIADNKEAKKTRIGKFVTDALTVGVPAVISVVFMNRGFKFEETGTYRSNTFRWLQKFFRVGR</sequence>
<accession>A0A8S5R2P7</accession>
<keyword evidence="1" id="KW-0175">Coiled coil</keyword>
<evidence type="ECO:0000256" key="1">
    <source>
        <dbReference type="SAM" id="Coils"/>
    </source>
</evidence>
<evidence type="ECO:0000313" key="2">
    <source>
        <dbReference type="EMBL" id="DAE25245.1"/>
    </source>
</evidence>
<dbReference type="EMBL" id="BK015795">
    <property type="protein sequence ID" value="DAE25245.1"/>
    <property type="molecule type" value="Genomic_DNA"/>
</dbReference>
<proteinExistence type="predicted"/>